<proteinExistence type="predicted"/>
<dbReference type="Gene3D" id="1.10.260.40">
    <property type="entry name" value="lambda repressor-like DNA-binding domains"/>
    <property type="match status" value="1"/>
</dbReference>
<feature type="domain" description="HTH cro/C1-type" evidence="1">
    <location>
        <begin position="2"/>
        <end position="43"/>
    </location>
</feature>
<dbReference type="Pfam" id="PF01381">
    <property type="entry name" value="HTH_3"/>
    <property type="match status" value="1"/>
</dbReference>
<dbReference type="EMBL" id="BARS01002095">
    <property type="protein sequence ID" value="GAF81051.1"/>
    <property type="molecule type" value="Genomic_DNA"/>
</dbReference>
<evidence type="ECO:0000259" key="1">
    <source>
        <dbReference type="PROSITE" id="PS50943"/>
    </source>
</evidence>
<protein>
    <recommendedName>
        <fullName evidence="1">HTH cro/C1-type domain-containing protein</fullName>
    </recommendedName>
</protein>
<reference evidence="2" key="1">
    <citation type="journal article" date="2014" name="Front. Microbiol.">
        <title>High frequency of phylogenetically diverse reductive dehalogenase-homologous genes in deep subseafloor sedimentary metagenomes.</title>
        <authorList>
            <person name="Kawai M."/>
            <person name="Futagami T."/>
            <person name="Toyoda A."/>
            <person name="Takaki Y."/>
            <person name="Nishi S."/>
            <person name="Hori S."/>
            <person name="Arai W."/>
            <person name="Tsubouchi T."/>
            <person name="Morono Y."/>
            <person name="Uchiyama I."/>
            <person name="Ito T."/>
            <person name="Fujiyama A."/>
            <person name="Inagaki F."/>
            <person name="Takami H."/>
        </authorList>
    </citation>
    <scope>NUCLEOTIDE SEQUENCE</scope>
    <source>
        <strain evidence="2">Expedition CK06-06</strain>
    </source>
</reference>
<name>X0T129_9ZZZZ</name>
<organism evidence="2">
    <name type="scientific">marine sediment metagenome</name>
    <dbReference type="NCBI Taxonomy" id="412755"/>
    <lineage>
        <taxon>unclassified sequences</taxon>
        <taxon>metagenomes</taxon>
        <taxon>ecological metagenomes</taxon>
    </lineage>
</organism>
<evidence type="ECO:0000313" key="2">
    <source>
        <dbReference type="EMBL" id="GAF81051.1"/>
    </source>
</evidence>
<gene>
    <name evidence="2" type="ORF">S01H1_03909</name>
</gene>
<accession>X0T129</accession>
<comment type="caution">
    <text evidence="2">The sequence shown here is derived from an EMBL/GenBank/DDBJ whole genome shotgun (WGS) entry which is preliminary data.</text>
</comment>
<dbReference type="GO" id="GO:0003677">
    <property type="term" value="F:DNA binding"/>
    <property type="evidence" value="ECO:0007669"/>
    <property type="project" value="InterPro"/>
</dbReference>
<sequence length="97" mass="10887">LEFALRAGLHASHLSEIIHGRRGIGVPVAKRLSRVLHIPIARLLGMDEAEQLRQQTITNALRRMRKHITSSHSIGETTEKILLKDVEEALKASDELH</sequence>
<feature type="non-terminal residue" evidence="2">
    <location>
        <position position="1"/>
    </location>
</feature>
<dbReference type="PROSITE" id="PS50943">
    <property type="entry name" value="HTH_CROC1"/>
    <property type="match status" value="1"/>
</dbReference>
<dbReference type="SUPFAM" id="SSF47413">
    <property type="entry name" value="lambda repressor-like DNA-binding domains"/>
    <property type="match status" value="1"/>
</dbReference>
<dbReference type="InterPro" id="IPR010982">
    <property type="entry name" value="Lambda_DNA-bd_dom_sf"/>
</dbReference>
<dbReference type="InterPro" id="IPR001387">
    <property type="entry name" value="Cro/C1-type_HTH"/>
</dbReference>
<dbReference type="AlphaFoldDB" id="X0T129"/>
<dbReference type="CDD" id="cd00093">
    <property type="entry name" value="HTH_XRE"/>
    <property type="match status" value="1"/>
</dbReference>